<keyword evidence="1" id="KW-0614">Plasmid</keyword>
<proteinExistence type="predicted"/>
<sequence>MLVVFQDVSIEEVRKQSIARLVRVHVQEPKGTFVLLHEGEVIVGKSIQKKGLRGVVVESVLPALA</sequence>
<geneLocation type="plasmid" evidence="1 2">
    <name>pGspE55-1</name>
</geneLocation>
<dbReference type="AlphaFoldDB" id="A0A679G4K5"/>
<dbReference type="RefSeq" id="WP_172418950.1">
    <property type="nucleotide sequence ID" value="NZ_AP022558.1"/>
</dbReference>
<organism evidence="1 2">
    <name type="scientific">Geobacillus subterraneus</name>
    <dbReference type="NCBI Taxonomy" id="129338"/>
    <lineage>
        <taxon>Bacteria</taxon>
        <taxon>Bacillati</taxon>
        <taxon>Bacillota</taxon>
        <taxon>Bacilli</taxon>
        <taxon>Bacillales</taxon>
        <taxon>Anoxybacillaceae</taxon>
        <taxon>Geobacillus</taxon>
    </lineage>
</organism>
<keyword evidence="2" id="KW-1185">Reference proteome</keyword>
<dbReference type="EMBL" id="AP022558">
    <property type="protein sequence ID" value="BBW98981.1"/>
    <property type="molecule type" value="Genomic_DNA"/>
</dbReference>
<dbReference type="Proteomes" id="UP000501421">
    <property type="component" value="Plasmid pGspE55-1"/>
</dbReference>
<reference evidence="2" key="1">
    <citation type="journal article" date="2020" name="Microbiol. Resour. Announc.">
        <title>Complete Genome Sequence of Geobacillus sp. Strain E55-1, Isolated from Mine Geyser in Japan.</title>
        <authorList>
            <person name="Miyazaki K."/>
            <person name="Hase E."/>
            <person name="Tokito N."/>
        </authorList>
    </citation>
    <scope>NUCLEOTIDE SEQUENCE [LARGE SCALE GENOMIC DNA]</scope>
    <source>
        <strain evidence="2">E55-1</strain>
        <plasmid evidence="2">pGspE55-1</plasmid>
    </source>
</reference>
<gene>
    <name evidence="1" type="ORF">GsuE55_38140</name>
</gene>
<evidence type="ECO:0000313" key="1">
    <source>
        <dbReference type="EMBL" id="BBW98981.1"/>
    </source>
</evidence>
<evidence type="ECO:0000313" key="2">
    <source>
        <dbReference type="Proteomes" id="UP000501421"/>
    </source>
</evidence>
<protein>
    <submittedName>
        <fullName evidence="1">Uncharacterized protein</fullName>
    </submittedName>
</protein>
<accession>A0A679G4K5</accession>
<name>A0A679G4K5_9BACL</name>